<dbReference type="InterPro" id="IPR041657">
    <property type="entry name" value="HTH_17"/>
</dbReference>
<feature type="domain" description="Helix-turn-helix" evidence="1">
    <location>
        <begin position="40"/>
        <end position="88"/>
    </location>
</feature>
<evidence type="ECO:0000313" key="2">
    <source>
        <dbReference type="EMBL" id="MBB6670243.1"/>
    </source>
</evidence>
<dbReference type="NCBIfam" id="TIGR01764">
    <property type="entry name" value="excise"/>
    <property type="match status" value="1"/>
</dbReference>
<dbReference type="Gene3D" id="1.10.1660.10">
    <property type="match status" value="1"/>
</dbReference>
<sequence length="107" mass="12590">MSATAAFIESLREDITNDLEKRLLEKLEPYIEKRLYGNTFDVTQAAKYQGISESTVRRMCVNGEIPFFRQRGQYYFRQSDIDAWVNEQVRNNYPRGESGEVELWTNP</sequence>
<dbReference type="Pfam" id="PF12728">
    <property type="entry name" value="HTH_17"/>
    <property type="match status" value="1"/>
</dbReference>
<protein>
    <submittedName>
        <fullName evidence="2">Helix-turn-helix domain-containing protein</fullName>
    </submittedName>
</protein>
<dbReference type="Proteomes" id="UP000547209">
    <property type="component" value="Unassembled WGS sequence"/>
</dbReference>
<evidence type="ECO:0000313" key="3">
    <source>
        <dbReference type="Proteomes" id="UP000547209"/>
    </source>
</evidence>
<name>A0A7X0RMY8_9BACL</name>
<evidence type="ECO:0000259" key="1">
    <source>
        <dbReference type="Pfam" id="PF12728"/>
    </source>
</evidence>
<dbReference type="AlphaFoldDB" id="A0A7X0RMY8"/>
<dbReference type="GO" id="GO:0003677">
    <property type="term" value="F:DNA binding"/>
    <property type="evidence" value="ECO:0007669"/>
    <property type="project" value="InterPro"/>
</dbReference>
<dbReference type="SUPFAM" id="SSF46955">
    <property type="entry name" value="Putative DNA-binding domain"/>
    <property type="match status" value="1"/>
</dbReference>
<proteinExistence type="predicted"/>
<organism evidence="2 3">
    <name type="scientific">Cohnella nanjingensis</name>
    <dbReference type="NCBI Taxonomy" id="1387779"/>
    <lineage>
        <taxon>Bacteria</taxon>
        <taxon>Bacillati</taxon>
        <taxon>Bacillota</taxon>
        <taxon>Bacilli</taxon>
        <taxon>Bacillales</taxon>
        <taxon>Paenibacillaceae</taxon>
        <taxon>Cohnella</taxon>
    </lineage>
</organism>
<reference evidence="2 3" key="1">
    <citation type="submission" date="2020-08" db="EMBL/GenBank/DDBJ databases">
        <title>Cohnella phylogeny.</title>
        <authorList>
            <person name="Dunlap C."/>
        </authorList>
    </citation>
    <scope>NUCLEOTIDE SEQUENCE [LARGE SCALE GENOMIC DNA]</scope>
    <source>
        <strain evidence="2 3">DSM 28246</strain>
    </source>
</reference>
<keyword evidence="3" id="KW-1185">Reference proteome</keyword>
<dbReference type="InterPro" id="IPR009061">
    <property type="entry name" value="DNA-bd_dom_put_sf"/>
</dbReference>
<dbReference type="RefSeq" id="WP_185141685.1">
    <property type="nucleotide sequence ID" value="NZ_JACJVP010000007.1"/>
</dbReference>
<comment type="caution">
    <text evidence="2">The sequence shown here is derived from an EMBL/GenBank/DDBJ whole genome shotgun (WGS) entry which is preliminary data.</text>
</comment>
<dbReference type="InterPro" id="IPR010093">
    <property type="entry name" value="SinI_DNA-bd"/>
</dbReference>
<dbReference type="EMBL" id="JACJVP010000007">
    <property type="protein sequence ID" value="MBB6670243.1"/>
    <property type="molecule type" value="Genomic_DNA"/>
</dbReference>
<gene>
    <name evidence="2" type="ORF">H7C19_06035</name>
</gene>
<accession>A0A7X0RMY8</accession>